<dbReference type="AlphaFoldDB" id="A0A556QK66"/>
<comment type="similarity">
    <text evidence="1">Belongs to the LysR transcriptional regulatory family.</text>
</comment>
<dbReference type="SUPFAM" id="SSF46785">
    <property type="entry name" value="Winged helix' DNA-binding domain"/>
    <property type="match status" value="1"/>
</dbReference>
<dbReference type="GO" id="GO:0000976">
    <property type="term" value="F:transcription cis-regulatory region binding"/>
    <property type="evidence" value="ECO:0007669"/>
    <property type="project" value="TreeGrafter"/>
</dbReference>
<evidence type="ECO:0000256" key="1">
    <source>
        <dbReference type="ARBA" id="ARBA00009437"/>
    </source>
</evidence>
<evidence type="ECO:0000313" key="8">
    <source>
        <dbReference type="Proteomes" id="UP000315648"/>
    </source>
</evidence>
<dbReference type="GO" id="GO:0003700">
    <property type="term" value="F:DNA-binding transcription factor activity"/>
    <property type="evidence" value="ECO:0007669"/>
    <property type="project" value="InterPro"/>
</dbReference>
<evidence type="ECO:0000259" key="6">
    <source>
        <dbReference type="Pfam" id="PF03466"/>
    </source>
</evidence>
<evidence type="ECO:0000313" key="7">
    <source>
        <dbReference type="EMBL" id="TSJ77040.1"/>
    </source>
</evidence>
<dbReference type="PANTHER" id="PTHR30126">
    <property type="entry name" value="HTH-TYPE TRANSCRIPTIONAL REGULATOR"/>
    <property type="match status" value="1"/>
</dbReference>
<dbReference type="InterPro" id="IPR005119">
    <property type="entry name" value="LysR_subst-bd"/>
</dbReference>
<dbReference type="RefSeq" id="WP_144230861.1">
    <property type="nucleotide sequence ID" value="NZ_CBCRVV010000006.1"/>
</dbReference>
<dbReference type="CDD" id="cd05466">
    <property type="entry name" value="PBP2_LTTR_substrate"/>
    <property type="match status" value="1"/>
</dbReference>
<keyword evidence="2" id="KW-0805">Transcription regulation</keyword>
<gene>
    <name evidence="7" type="ORF">FPL22_13090</name>
</gene>
<dbReference type="Proteomes" id="UP000315648">
    <property type="component" value="Unassembled WGS sequence"/>
</dbReference>
<feature type="domain" description="LysR substrate-binding" evidence="6">
    <location>
        <begin position="100"/>
        <end position="292"/>
    </location>
</feature>
<dbReference type="InterPro" id="IPR036390">
    <property type="entry name" value="WH_DNA-bd_sf"/>
</dbReference>
<sequence>MFEKLFSERGLSLDRIRVLLEVHDAGSIAQAAPGDPIRQSQYSRQLRELSEFFGCEVAQRQGKLLKLTEQGRKLADLARNQLRSLEDFRTECRSECPDYTIASGDSVLHWLVIPRLGSLAGSKPAVRFATTSLRTNDVVQQLADGRVDFGVIRQDALVDGLESAQLGELTYVAVVPKTLIGRGKAPTLKDVLGGMPLAAQTADGQFTQRLRKIAADLNVEIAPALACQSFPQTLSAVRAGGFAAILPTLALADLPASSYILVKADPLKQLTRKLSLVWSRRSSQVRPTATPLAQRLAKALKIQP</sequence>
<dbReference type="Pfam" id="PF00126">
    <property type="entry name" value="HTH_1"/>
    <property type="match status" value="1"/>
</dbReference>
<protein>
    <submittedName>
        <fullName evidence="7">LysR family transcriptional regulator</fullName>
    </submittedName>
</protein>
<evidence type="ECO:0000256" key="4">
    <source>
        <dbReference type="ARBA" id="ARBA00023163"/>
    </source>
</evidence>
<dbReference type="Gene3D" id="3.40.190.10">
    <property type="entry name" value="Periplasmic binding protein-like II"/>
    <property type="match status" value="2"/>
</dbReference>
<dbReference type="Gene3D" id="1.10.10.10">
    <property type="entry name" value="Winged helix-like DNA-binding domain superfamily/Winged helix DNA-binding domain"/>
    <property type="match status" value="1"/>
</dbReference>
<name>A0A556QK66_9BACT</name>
<reference evidence="7 8" key="1">
    <citation type="submission" date="2019-07" db="EMBL/GenBank/DDBJ databases">
        <title>Description of 53C-WASEF.</title>
        <authorList>
            <person name="Pitt A."/>
            <person name="Hahn M.W."/>
        </authorList>
    </citation>
    <scope>NUCLEOTIDE SEQUENCE [LARGE SCALE GENOMIC DNA]</scope>
    <source>
        <strain evidence="7 8">53C-WASEF</strain>
    </source>
</reference>
<evidence type="ECO:0000256" key="3">
    <source>
        <dbReference type="ARBA" id="ARBA00023125"/>
    </source>
</evidence>
<evidence type="ECO:0000256" key="2">
    <source>
        <dbReference type="ARBA" id="ARBA00023015"/>
    </source>
</evidence>
<organism evidence="7 8">
    <name type="scientific">Rariglobus hedericola</name>
    <dbReference type="NCBI Taxonomy" id="2597822"/>
    <lineage>
        <taxon>Bacteria</taxon>
        <taxon>Pseudomonadati</taxon>
        <taxon>Verrucomicrobiota</taxon>
        <taxon>Opitutia</taxon>
        <taxon>Opitutales</taxon>
        <taxon>Opitutaceae</taxon>
        <taxon>Rariglobus</taxon>
    </lineage>
</organism>
<keyword evidence="8" id="KW-1185">Reference proteome</keyword>
<dbReference type="EMBL" id="VMBG01000002">
    <property type="protein sequence ID" value="TSJ77040.1"/>
    <property type="molecule type" value="Genomic_DNA"/>
</dbReference>
<dbReference type="Pfam" id="PF03466">
    <property type="entry name" value="LysR_substrate"/>
    <property type="match status" value="1"/>
</dbReference>
<comment type="caution">
    <text evidence="7">The sequence shown here is derived from an EMBL/GenBank/DDBJ whole genome shotgun (WGS) entry which is preliminary data.</text>
</comment>
<dbReference type="OrthoDB" id="198629at2"/>
<dbReference type="InterPro" id="IPR036388">
    <property type="entry name" value="WH-like_DNA-bd_sf"/>
</dbReference>
<keyword evidence="3" id="KW-0238">DNA-binding</keyword>
<dbReference type="PANTHER" id="PTHR30126:SF39">
    <property type="entry name" value="HTH-TYPE TRANSCRIPTIONAL REGULATOR CYSL"/>
    <property type="match status" value="1"/>
</dbReference>
<dbReference type="SUPFAM" id="SSF53850">
    <property type="entry name" value="Periplasmic binding protein-like II"/>
    <property type="match status" value="1"/>
</dbReference>
<proteinExistence type="inferred from homology"/>
<dbReference type="InterPro" id="IPR000847">
    <property type="entry name" value="LysR_HTH_N"/>
</dbReference>
<keyword evidence="4" id="KW-0804">Transcription</keyword>
<accession>A0A556QK66</accession>
<feature type="domain" description="HTH lysR-type" evidence="5">
    <location>
        <begin position="13"/>
        <end position="72"/>
    </location>
</feature>
<evidence type="ECO:0000259" key="5">
    <source>
        <dbReference type="Pfam" id="PF00126"/>
    </source>
</evidence>